<dbReference type="PANTHER" id="PTHR48081:SF26">
    <property type="entry name" value="ALPHA_BETA HYDROLASE FOLD-3 DOMAIN-CONTAINING PROTEIN"/>
    <property type="match status" value="1"/>
</dbReference>
<evidence type="ECO:0000256" key="5">
    <source>
        <dbReference type="PROSITE-ProRule" id="PRU10038"/>
    </source>
</evidence>
<dbReference type="InterPro" id="IPR013094">
    <property type="entry name" value="AB_hydrolase_3"/>
</dbReference>
<dbReference type="AlphaFoldDB" id="A0A0M8MMD9"/>
<gene>
    <name evidence="7" type="ORF">Malapachy_1512</name>
</gene>
<protein>
    <submittedName>
        <fullName evidence="7">Alpha beta-hydrolase</fullName>
    </submittedName>
</protein>
<keyword evidence="8" id="KW-1185">Reference proteome</keyword>
<dbReference type="GO" id="GO:0016787">
    <property type="term" value="F:hydrolase activity"/>
    <property type="evidence" value="ECO:0007669"/>
    <property type="project" value="UniProtKB-KW"/>
</dbReference>
<dbReference type="InterPro" id="IPR050300">
    <property type="entry name" value="GDXG_lipolytic_enzyme"/>
</dbReference>
<evidence type="ECO:0000256" key="3">
    <source>
        <dbReference type="ARBA" id="ARBA00047591"/>
    </source>
</evidence>
<dbReference type="InterPro" id="IPR029058">
    <property type="entry name" value="AB_hydrolase_fold"/>
</dbReference>
<feature type="domain" description="Alpha/beta hydrolase fold-3" evidence="6">
    <location>
        <begin position="82"/>
        <end position="218"/>
    </location>
</feature>
<dbReference type="RefSeq" id="XP_017990679.1">
    <property type="nucleotide sequence ID" value="XM_018136016.1"/>
</dbReference>
<feature type="active site" evidence="5">
    <location>
        <position position="170"/>
    </location>
</feature>
<dbReference type="OrthoDB" id="2152029at2759"/>
<evidence type="ECO:0000259" key="6">
    <source>
        <dbReference type="Pfam" id="PF07859"/>
    </source>
</evidence>
<comment type="catalytic activity">
    <reaction evidence="4">
        <text>a monoacylglycerol + H2O = glycerol + a fatty acid + H(+)</text>
        <dbReference type="Rhea" id="RHEA:15245"/>
        <dbReference type="ChEBI" id="CHEBI:15377"/>
        <dbReference type="ChEBI" id="CHEBI:15378"/>
        <dbReference type="ChEBI" id="CHEBI:17408"/>
        <dbReference type="ChEBI" id="CHEBI:17754"/>
        <dbReference type="ChEBI" id="CHEBI:28868"/>
    </reaction>
</comment>
<sequence>MLAGKPAKRPPPPVNTSMYVKVDPDEVLQPVNDREKGDIRGELARAMEIQQTKIATLCGYFYTATGAPPTTTYRAEPHERLLLHFHGGAYWMGTAQESGLSAKFCSDLLARIQEKDGSIKRAFQMEFRLTRHDDPTFGYPAALLDALVGYLYLIRVCGFEPKNIVMSGDSSGGNLALALCRYLRDEGVADLPVALLLLSPWCDISRSHSGPVLSPNAFSTTVLNCKSDVIDASLLYRNTSVNPLLGRLPAEETYINPYISPVSLQLDPSYGSNPPHWGFAGFPKHVYISTGSAELNYEQHLTLAYRMAEGSVRGVPLFAGNNLERHEDEPHQCVWRSDYPRAPAWVARHDTAVKEGTSVSSPLDQRDVVLDDTKDGVHILPLFKWFEPERSQVLDRITSWICDISKSSLPNAPVISATNV</sequence>
<evidence type="ECO:0000256" key="2">
    <source>
        <dbReference type="ARBA" id="ARBA00022801"/>
    </source>
</evidence>
<dbReference type="InterPro" id="IPR033140">
    <property type="entry name" value="Lipase_GDXG_put_SER_AS"/>
</dbReference>
<evidence type="ECO:0000256" key="1">
    <source>
        <dbReference type="ARBA" id="ARBA00010515"/>
    </source>
</evidence>
<dbReference type="PROSITE" id="PS01174">
    <property type="entry name" value="LIPASE_GDXG_SER"/>
    <property type="match status" value="1"/>
</dbReference>
<proteinExistence type="inferred from homology"/>
<dbReference type="SUPFAM" id="SSF53474">
    <property type="entry name" value="alpha/beta-Hydrolases"/>
    <property type="match status" value="1"/>
</dbReference>
<dbReference type="GeneID" id="28727891"/>
<dbReference type="Proteomes" id="UP000037751">
    <property type="component" value="Unassembled WGS sequence"/>
</dbReference>
<dbReference type="EMBL" id="LGAV01000007">
    <property type="protein sequence ID" value="KOS13047.1"/>
    <property type="molecule type" value="Genomic_DNA"/>
</dbReference>
<dbReference type="Pfam" id="PF07859">
    <property type="entry name" value="Abhydrolase_3"/>
    <property type="match status" value="1"/>
</dbReference>
<evidence type="ECO:0000256" key="4">
    <source>
        <dbReference type="ARBA" id="ARBA00048461"/>
    </source>
</evidence>
<evidence type="ECO:0000313" key="7">
    <source>
        <dbReference type="EMBL" id="KOS13047.1"/>
    </source>
</evidence>
<dbReference type="STRING" id="77020.A0A0M8MMD9"/>
<dbReference type="VEuPathDB" id="FungiDB:Malapachy_1512"/>
<reference evidence="7 8" key="1">
    <citation type="submission" date="2015-07" db="EMBL/GenBank/DDBJ databases">
        <title>Draft Genome Sequence of Malassezia furfur CBS1878 and Malassezia pachydermatis CBS1879.</title>
        <authorList>
            <person name="Triana S."/>
            <person name="Ohm R."/>
            <person name="Gonzalez A."/>
            <person name="DeCock H."/>
            <person name="Restrepo S."/>
            <person name="Celis A."/>
        </authorList>
    </citation>
    <scope>NUCLEOTIDE SEQUENCE [LARGE SCALE GENOMIC DNA]</scope>
    <source>
        <strain evidence="7 8">CBS 1879</strain>
    </source>
</reference>
<accession>A0A0M8MMD9</accession>
<name>A0A0M8MMD9_9BASI</name>
<evidence type="ECO:0000313" key="8">
    <source>
        <dbReference type="Proteomes" id="UP000037751"/>
    </source>
</evidence>
<comment type="catalytic activity">
    <reaction evidence="3">
        <text>a diacylglycerol + H2O = a monoacylglycerol + a fatty acid + H(+)</text>
        <dbReference type="Rhea" id="RHEA:32731"/>
        <dbReference type="ChEBI" id="CHEBI:15377"/>
        <dbReference type="ChEBI" id="CHEBI:15378"/>
        <dbReference type="ChEBI" id="CHEBI:17408"/>
        <dbReference type="ChEBI" id="CHEBI:18035"/>
        <dbReference type="ChEBI" id="CHEBI:28868"/>
    </reaction>
</comment>
<dbReference type="PANTHER" id="PTHR48081">
    <property type="entry name" value="AB HYDROLASE SUPERFAMILY PROTEIN C4A8.06C"/>
    <property type="match status" value="1"/>
</dbReference>
<comment type="similarity">
    <text evidence="1">Belongs to the 'GDXG' lipolytic enzyme family.</text>
</comment>
<dbReference type="Gene3D" id="3.40.50.1820">
    <property type="entry name" value="alpha/beta hydrolase"/>
    <property type="match status" value="1"/>
</dbReference>
<organism evidence="7 8">
    <name type="scientific">Malassezia pachydermatis</name>
    <dbReference type="NCBI Taxonomy" id="77020"/>
    <lineage>
        <taxon>Eukaryota</taxon>
        <taxon>Fungi</taxon>
        <taxon>Dikarya</taxon>
        <taxon>Basidiomycota</taxon>
        <taxon>Ustilaginomycotina</taxon>
        <taxon>Malasseziomycetes</taxon>
        <taxon>Malasseziales</taxon>
        <taxon>Malasseziaceae</taxon>
        <taxon>Malassezia</taxon>
    </lineage>
</organism>
<comment type="caution">
    <text evidence="7">The sequence shown here is derived from an EMBL/GenBank/DDBJ whole genome shotgun (WGS) entry which is preliminary data.</text>
</comment>
<keyword evidence="2 7" id="KW-0378">Hydrolase</keyword>